<evidence type="ECO:0000313" key="8">
    <source>
        <dbReference type="Proteomes" id="UP001596175"/>
    </source>
</evidence>
<keyword evidence="8" id="KW-1185">Reference proteome</keyword>
<keyword evidence="3 7" id="KW-0378">Hydrolase</keyword>
<dbReference type="SUPFAM" id="SSF53474">
    <property type="entry name" value="alpha/beta-Hydrolases"/>
    <property type="match status" value="1"/>
</dbReference>
<dbReference type="InterPro" id="IPR051601">
    <property type="entry name" value="Serine_prot/Carboxylest_S33"/>
</dbReference>
<dbReference type="InterPro" id="IPR006311">
    <property type="entry name" value="TAT_signal"/>
</dbReference>
<keyword evidence="2 4" id="KW-0732">Signal</keyword>
<organism evidence="7 8">
    <name type="scientific">Actinomycetospora rhizophila</name>
    <dbReference type="NCBI Taxonomy" id="1416876"/>
    <lineage>
        <taxon>Bacteria</taxon>
        <taxon>Bacillati</taxon>
        <taxon>Actinomycetota</taxon>
        <taxon>Actinomycetes</taxon>
        <taxon>Pseudonocardiales</taxon>
        <taxon>Pseudonocardiaceae</taxon>
        <taxon>Actinomycetospora</taxon>
    </lineage>
</organism>
<reference evidence="8" key="1">
    <citation type="journal article" date="2019" name="Int. J. Syst. Evol. Microbiol.">
        <title>The Global Catalogue of Microorganisms (GCM) 10K type strain sequencing project: providing services to taxonomists for standard genome sequencing and annotation.</title>
        <authorList>
            <consortium name="The Broad Institute Genomics Platform"/>
            <consortium name="The Broad Institute Genome Sequencing Center for Infectious Disease"/>
            <person name="Wu L."/>
            <person name="Ma J."/>
        </authorList>
    </citation>
    <scope>NUCLEOTIDE SEQUENCE [LARGE SCALE GENOMIC DNA]</scope>
    <source>
        <strain evidence="8">XZYJ18</strain>
    </source>
</reference>
<name>A0ABV9Z577_9PSEU</name>
<evidence type="ECO:0000313" key="7">
    <source>
        <dbReference type="EMBL" id="MFC5136676.1"/>
    </source>
</evidence>
<dbReference type="RefSeq" id="WP_378018918.1">
    <property type="nucleotide sequence ID" value="NZ_JBHSKG010000001.1"/>
</dbReference>
<comment type="caution">
    <text evidence="7">The sequence shown here is derived from an EMBL/GenBank/DDBJ whole genome shotgun (WGS) entry which is preliminary data.</text>
</comment>
<protein>
    <submittedName>
        <fullName evidence="7">Alpha/beta hydrolase</fullName>
    </submittedName>
</protein>
<dbReference type="Proteomes" id="UP001596175">
    <property type="component" value="Unassembled WGS sequence"/>
</dbReference>
<accession>A0ABV9Z577</accession>
<feature type="domain" description="AB hydrolase-1" evidence="5">
    <location>
        <begin position="96"/>
        <end position="238"/>
    </location>
</feature>
<dbReference type="InterPro" id="IPR029058">
    <property type="entry name" value="AB_hydrolase_fold"/>
</dbReference>
<dbReference type="PANTHER" id="PTHR43248:SF29">
    <property type="entry name" value="TRIPEPTIDYL AMINOPEPTIDASE"/>
    <property type="match status" value="1"/>
</dbReference>
<dbReference type="PROSITE" id="PS51318">
    <property type="entry name" value="TAT"/>
    <property type="match status" value="1"/>
</dbReference>
<dbReference type="PANTHER" id="PTHR43248">
    <property type="entry name" value="2-SUCCINYL-6-HYDROXY-2,4-CYCLOHEXADIENE-1-CARBOXYLATE SYNTHASE"/>
    <property type="match status" value="1"/>
</dbReference>
<evidence type="ECO:0000259" key="6">
    <source>
        <dbReference type="Pfam" id="PF08386"/>
    </source>
</evidence>
<dbReference type="Pfam" id="PF00561">
    <property type="entry name" value="Abhydrolase_1"/>
    <property type="match status" value="1"/>
</dbReference>
<proteinExistence type="inferred from homology"/>
<evidence type="ECO:0000259" key="5">
    <source>
        <dbReference type="Pfam" id="PF00561"/>
    </source>
</evidence>
<feature type="domain" description="Peptidase S33 tripeptidyl aminopeptidase-like C-terminal" evidence="6">
    <location>
        <begin position="387"/>
        <end position="483"/>
    </location>
</feature>
<feature type="chain" id="PRO_5045377849" evidence="4">
    <location>
        <begin position="28"/>
        <end position="492"/>
    </location>
</feature>
<dbReference type="EMBL" id="JBHSKG010000001">
    <property type="protein sequence ID" value="MFC5136676.1"/>
    <property type="molecule type" value="Genomic_DNA"/>
</dbReference>
<evidence type="ECO:0000256" key="4">
    <source>
        <dbReference type="SAM" id="SignalP"/>
    </source>
</evidence>
<comment type="similarity">
    <text evidence="1">Belongs to the peptidase S33 family.</text>
</comment>
<dbReference type="InterPro" id="IPR013595">
    <property type="entry name" value="Pept_S33_TAP-like_C"/>
</dbReference>
<dbReference type="PROSITE" id="PS51257">
    <property type="entry name" value="PROKAR_LIPOPROTEIN"/>
    <property type="match status" value="1"/>
</dbReference>
<feature type="signal peptide" evidence="4">
    <location>
        <begin position="1"/>
        <end position="27"/>
    </location>
</feature>
<dbReference type="GO" id="GO:0016787">
    <property type="term" value="F:hydrolase activity"/>
    <property type="evidence" value="ECO:0007669"/>
    <property type="project" value="UniProtKB-KW"/>
</dbReference>
<evidence type="ECO:0000256" key="3">
    <source>
        <dbReference type="ARBA" id="ARBA00022801"/>
    </source>
</evidence>
<gene>
    <name evidence="7" type="ORF">ACFPK1_00385</name>
</gene>
<sequence>MRSGRRRFWALLAVLLLAAVVGCAGHAAPRAGAAAPGAPPMGTNSAPVPALDWRACGGAQCADVVVPLDYRRPTGPTITLAALRMPATDPAARIGTLVVNYGGPGSPGTASLRRLAGRFDALRSRFDLLAIDPRGTGASSPVACAPFGGDRVPAPAGPARTPEFWASAAEPGRACLAGTGERLGHLSTANAARDVDLVRQALGEPTVSLYGYSYGTYSAATYANLFPAQTRAMVLDGSLDLVANAAGAPGTERVPVDVRAAVSEAWEEAFGVALDRCAAGPACPLGPDARARATDVVAAAATSGTSAELVARIDRALQTEGRLPGLMRTLGALAPAAPPSGGRVPLPATPWAPEHSPSYLAIQCTDSVTPSRADMDAAVVSEQAAHPIIGASTALNHAMCVDWPAIDPDRYLGPWNAPLAAPALLVNSRWDPTTPLADARATASQLAAAHVLVVDAIGHTTLDAPSRCAAEAYTAYLLDPRVTPPEQCPAGL</sequence>
<dbReference type="Pfam" id="PF08386">
    <property type="entry name" value="Abhydrolase_4"/>
    <property type="match status" value="1"/>
</dbReference>
<evidence type="ECO:0000256" key="1">
    <source>
        <dbReference type="ARBA" id="ARBA00010088"/>
    </source>
</evidence>
<evidence type="ECO:0000256" key="2">
    <source>
        <dbReference type="ARBA" id="ARBA00022729"/>
    </source>
</evidence>
<dbReference type="InterPro" id="IPR000073">
    <property type="entry name" value="AB_hydrolase_1"/>
</dbReference>
<dbReference type="Gene3D" id="3.40.50.1820">
    <property type="entry name" value="alpha/beta hydrolase"/>
    <property type="match status" value="1"/>
</dbReference>